<evidence type="ECO:0000313" key="2">
    <source>
        <dbReference type="EMBL" id="OXA42741.1"/>
    </source>
</evidence>
<accession>A0A226DDR9</accession>
<dbReference type="AlphaFoldDB" id="A0A226DDR9"/>
<comment type="caution">
    <text evidence="2">The sequence shown here is derived from an EMBL/GenBank/DDBJ whole genome shotgun (WGS) entry which is preliminary data.</text>
</comment>
<evidence type="ECO:0000256" key="1">
    <source>
        <dbReference type="SAM" id="MobiDB-lite"/>
    </source>
</evidence>
<name>A0A226DDR9_FOLCA</name>
<keyword evidence="3" id="KW-1185">Reference proteome</keyword>
<feature type="region of interest" description="Disordered" evidence="1">
    <location>
        <begin position="1"/>
        <end position="25"/>
    </location>
</feature>
<gene>
    <name evidence="2" type="ORF">Fcan01_22442</name>
</gene>
<protein>
    <recommendedName>
        <fullName evidence="4">F-box domain-containing protein</fullName>
    </recommendedName>
</protein>
<dbReference type="SUPFAM" id="SSF81383">
    <property type="entry name" value="F-box domain"/>
    <property type="match status" value="1"/>
</dbReference>
<evidence type="ECO:0000313" key="3">
    <source>
        <dbReference type="Proteomes" id="UP000198287"/>
    </source>
</evidence>
<evidence type="ECO:0008006" key="4">
    <source>
        <dbReference type="Google" id="ProtNLM"/>
    </source>
</evidence>
<sequence>MGCLNSKSISADERDPPPESGVEVRIPEPVVGSPEPHRYPILILDTPIQQVIPHVCKFLRVKDVKRCRLVSKSWNDSFTPILKERTTVRIVLDPPDHDEYEDLLSQKEKYSDVVAKMAFSPVNIALVISDSYQFFLPPRDPEIFLSVKNLKYVFVMFLVEDQMEWKKDLVLKIIQNSAATLQKLKFLWDDELAFRSLRGTVFPKLIELEAKYTEDEEYVNEEALENIGYAITESFPRLECLKMESRDLNEIAKMGFLPKFPLSLHSLELSGDLDSAGMALLLQIPGPLKGLAFGPIFLDRHDNQVDEVPMSLYKFLKKHSSTLEMIFIGLVLRDRDDDMQWRIPTFPKMKDFGICTGGSFKNFEFETSLGNFARIDYERCFPVLESLSVTTLTKDISGVVAFFPEEGNVCRVKSVRKVLLEMHEMSNTGGSHFVLTGLYKRLVELFPDARRSVIKFTIL</sequence>
<dbReference type="EMBL" id="LNIX01000025">
    <property type="protein sequence ID" value="OXA42741.1"/>
    <property type="molecule type" value="Genomic_DNA"/>
</dbReference>
<dbReference type="Proteomes" id="UP000198287">
    <property type="component" value="Unassembled WGS sequence"/>
</dbReference>
<organism evidence="2 3">
    <name type="scientific">Folsomia candida</name>
    <name type="common">Springtail</name>
    <dbReference type="NCBI Taxonomy" id="158441"/>
    <lineage>
        <taxon>Eukaryota</taxon>
        <taxon>Metazoa</taxon>
        <taxon>Ecdysozoa</taxon>
        <taxon>Arthropoda</taxon>
        <taxon>Hexapoda</taxon>
        <taxon>Collembola</taxon>
        <taxon>Entomobryomorpha</taxon>
        <taxon>Isotomoidea</taxon>
        <taxon>Isotomidae</taxon>
        <taxon>Proisotominae</taxon>
        <taxon>Folsomia</taxon>
    </lineage>
</organism>
<proteinExistence type="predicted"/>
<reference evidence="2 3" key="1">
    <citation type="submission" date="2015-12" db="EMBL/GenBank/DDBJ databases">
        <title>The genome of Folsomia candida.</title>
        <authorList>
            <person name="Faddeeva A."/>
            <person name="Derks M.F."/>
            <person name="Anvar Y."/>
            <person name="Smit S."/>
            <person name="Van Straalen N."/>
            <person name="Roelofs D."/>
        </authorList>
    </citation>
    <scope>NUCLEOTIDE SEQUENCE [LARGE SCALE GENOMIC DNA]</scope>
    <source>
        <strain evidence="2 3">VU population</strain>
        <tissue evidence="2">Whole body</tissue>
    </source>
</reference>
<dbReference type="InterPro" id="IPR036047">
    <property type="entry name" value="F-box-like_dom_sf"/>
</dbReference>
<dbReference type="CDD" id="cd09917">
    <property type="entry name" value="F-box_SF"/>
    <property type="match status" value="1"/>
</dbReference>